<sequence length="70" mass="7472">MKFLSLVAASLLAGHVSAFHGQLASSDYIKSSDGYTYQTIYLTDYVSGSTYAGSVYGGWNNCASSECWVA</sequence>
<reference evidence="2" key="2">
    <citation type="journal article" date="2023" name="IMA Fungus">
        <title>Comparative genomic study of the Penicillium genus elucidates a diverse pangenome and 15 lateral gene transfer events.</title>
        <authorList>
            <person name="Petersen C."/>
            <person name="Sorensen T."/>
            <person name="Nielsen M.R."/>
            <person name="Sondergaard T.E."/>
            <person name="Sorensen J.L."/>
            <person name="Fitzpatrick D.A."/>
            <person name="Frisvad J.C."/>
            <person name="Nielsen K.L."/>
        </authorList>
    </citation>
    <scope>NUCLEOTIDE SEQUENCE</scope>
    <source>
        <strain evidence="2">IBT 29864</strain>
    </source>
</reference>
<name>A0A9W9RGM1_9EURO</name>
<evidence type="ECO:0000256" key="1">
    <source>
        <dbReference type="SAM" id="SignalP"/>
    </source>
</evidence>
<reference evidence="2" key="1">
    <citation type="submission" date="2022-11" db="EMBL/GenBank/DDBJ databases">
        <authorList>
            <person name="Petersen C."/>
        </authorList>
    </citation>
    <scope>NUCLEOTIDE SEQUENCE</scope>
    <source>
        <strain evidence="2">IBT 29864</strain>
    </source>
</reference>
<dbReference type="Proteomes" id="UP001147782">
    <property type="component" value="Unassembled WGS sequence"/>
</dbReference>
<dbReference type="EMBL" id="JAPZBS010000009">
    <property type="protein sequence ID" value="KAJ5358519.1"/>
    <property type="molecule type" value="Genomic_DNA"/>
</dbReference>
<dbReference type="RefSeq" id="XP_056549805.1">
    <property type="nucleotide sequence ID" value="XM_056703845.1"/>
</dbReference>
<evidence type="ECO:0000313" key="2">
    <source>
        <dbReference type="EMBL" id="KAJ5358519.1"/>
    </source>
</evidence>
<gene>
    <name evidence="2" type="ORF">N7496_010932</name>
</gene>
<keyword evidence="3" id="KW-1185">Reference proteome</keyword>
<keyword evidence="1" id="KW-0732">Signal</keyword>
<protein>
    <submittedName>
        <fullName evidence="2">Uncharacterized protein</fullName>
    </submittedName>
</protein>
<proteinExistence type="predicted"/>
<accession>A0A9W9RGM1</accession>
<dbReference type="OrthoDB" id="4886528at2759"/>
<evidence type="ECO:0000313" key="3">
    <source>
        <dbReference type="Proteomes" id="UP001147782"/>
    </source>
</evidence>
<feature type="signal peptide" evidence="1">
    <location>
        <begin position="1"/>
        <end position="18"/>
    </location>
</feature>
<feature type="chain" id="PRO_5040787867" evidence="1">
    <location>
        <begin position="19"/>
        <end position="70"/>
    </location>
</feature>
<dbReference type="GeneID" id="81443024"/>
<comment type="caution">
    <text evidence="2">The sequence shown here is derived from an EMBL/GenBank/DDBJ whole genome shotgun (WGS) entry which is preliminary data.</text>
</comment>
<organism evidence="2 3">
    <name type="scientific">Penicillium cataractarum</name>
    <dbReference type="NCBI Taxonomy" id="2100454"/>
    <lineage>
        <taxon>Eukaryota</taxon>
        <taxon>Fungi</taxon>
        <taxon>Dikarya</taxon>
        <taxon>Ascomycota</taxon>
        <taxon>Pezizomycotina</taxon>
        <taxon>Eurotiomycetes</taxon>
        <taxon>Eurotiomycetidae</taxon>
        <taxon>Eurotiales</taxon>
        <taxon>Aspergillaceae</taxon>
        <taxon>Penicillium</taxon>
    </lineage>
</organism>
<dbReference type="AlphaFoldDB" id="A0A9W9RGM1"/>